<accession>A0ACC0Q869</accession>
<dbReference type="Proteomes" id="UP001062846">
    <property type="component" value="Chromosome 1"/>
</dbReference>
<protein>
    <submittedName>
        <fullName evidence="1">Uncharacterized protein</fullName>
    </submittedName>
</protein>
<organism evidence="1 2">
    <name type="scientific">Rhododendron molle</name>
    <name type="common">Chinese azalea</name>
    <name type="synonym">Azalea mollis</name>
    <dbReference type="NCBI Taxonomy" id="49168"/>
    <lineage>
        <taxon>Eukaryota</taxon>
        <taxon>Viridiplantae</taxon>
        <taxon>Streptophyta</taxon>
        <taxon>Embryophyta</taxon>
        <taxon>Tracheophyta</taxon>
        <taxon>Spermatophyta</taxon>
        <taxon>Magnoliopsida</taxon>
        <taxon>eudicotyledons</taxon>
        <taxon>Gunneridae</taxon>
        <taxon>Pentapetalae</taxon>
        <taxon>asterids</taxon>
        <taxon>Ericales</taxon>
        <taxon>Ericaceae</taxon>
        <taxon>Ericoideae</taxon>
        <taxon>Rhodoreae</taxon>
        <taxon>Rhododendron</taxon>
    </lineage>
</organism>
<comment type="caution">
    <text evidence="1">The sequence shown here is derived from an EMBL/GenBank/DDBJ whole genome shotgun (WGS) entry which is preliminary data.</text>
</comment>
<name>A0ACC0Q869_RHOML</name>
<dbReference type="EMBL" id="CM046388">
    <property type="protein sequence ID" value="KAI8574046.1"/>
    <property type="molecule type" value="Genomic_DNA"/>
</dbReference>
<gene>
    <name evidence="1" type="ORF">RHMOL_Rhmol01G0324200</name>
</gene>
<reference evidence="1" key="1">
    <citation type="submission" date="2022-02" db="EMBL/GenBank/DDBJ databases">
        <title>Plant Genome Project.</title>
        <authorList>
            <person name="Zhang R.-G."/>
        </authorList>
    </citation>
    <scope>NUCLEOTIDE SEQUENCE</scope>
    <source>
        <strain evidence="1">AT1</strain>
    </source>
</reference>
<evidence type="ECO:0000313" key="1">
    <source>
        <dbReference type="EMBL" id="KAI8574046.1"/>
    </source>
</evidence>
<sequence length="174" mass="19592">MLPFEQGLQNKEDQGIISNQRDGHGTIAVRDEENDEVWRKQVFSLQLHGGLPHLWRQRSSRRVAELLQVAEESINTTFGFGKRGISTFGDRNAVGERKIDSRRSGSFFEGQLGRLTVLLESMERQMPSQLKEARIAVECLLGAPFVSSLSCFENWAERDWRSGLVPKIGFDAGG</sequence>
<proteinExistence type="predicted"/>
<keyword evidence="2" id="KW-1185">Reference proteome</keyword>
<evidence type="ECO:0000313" key="2">
    <source>
        <dbReference type="Proteomes" id="UP001062846"/>
    </source>
</evidence>